<feature type="domain" description="Pirin N-terminal" evidence="4">
    <location>
        <begin position="57"/>
        <end position="139"/>
    </location>
</feature>
<proteinExistence type="inferred from homology"/>
<reference evidence="6 7" key="1">
    <citation type="submission" date="2020-10" db="EMBL/GenBank/DDBJ databases">
        <title>Connecting structure to function with the recovery of over 1000 high-quality activated sludge metagenome-assembled genomes encoding full-length rRNA genes using long-read sequencing.</title>
        <authorList>
            <person name="Singleton C.M."/>
            <person name="Petriglieri F."/>
            <person name="Kristensen J.M."/>
            <person name="Kirkegaard R.H."/>
            <person name="Michaelsen T.Y."/>
            <person name="Andersen M.H."/>
            <person name="Karst S.M."/>
            <person name="Dueholm M.S."/>
            <person name="Nielsen P.H."/>
            <person name="Albertsen M."/>
        </authorList>
    </citation>
    <scope>NUCLEOTIDE SEQUENCE [LARGE SCALE GENOMIC DNA]</scope>
    <source>
        <strain evidence="6">Lyne_18-Q3-R50-59_MAXAC.006</strain>
    </source>
</reference>
<feature type="binding site" evidence="2">
    <location>
        <position position="75"/>
    </location>
    <ligand>
        <name>Fe cation</name>
        <dbReference type="ChEBI" id="CHEBI:24875"/>
    </ligand>
</feature>
<dbReference type="PANTHER" id="PTHR13903:SF8">
    <property type="entry name" value="PIRIN"/>
    <property type="match status" value="1"/>
</dbReference>
<feature type="domain" description="Pirin C-terminal" evidence="5">
    <location>
        <begin position="206"/>
        <end position="309"/>
    </location>
</feature>
<dbReference type="InterPro" id="IPR014710">
    <property type="entry name" value="RmlC-like_jellyroll"/>
</dbReference>
<dbReference type="InterPro" id="IPR011051">
    <property type="entry name" value="RmlC_Cupin_sf"/>
</dbReference>
<keyword evidence="2" id="KW-0479">Metal-binding</keyword>
<name>A0A936TGK5_9ACTN</name>
<dbReference type="Gene3D" id="2.60.120.10">
    <property type="entry name" value="Jelly Rolls"/>
    <property type="match status" value="2"/>
</dbReference>
<feature type="binding site" evidence="2">
    <location>
        <position position="119"/>
    </location>
    <ligand>
        <name>Fe cation</name>
        <dbReference type="ChEBI" id="CHEBI:24875"/>
    </ligand>
</feature>
<dbReference type="PIRSF" id="PIRSF006232">
    <property type="entry name" value="Pirin"/>
    <property type="match status" value="1"/>
</dbReference>
<dbReference type="Pfam" id="PF02678">
    <property type="entry name" value="Pirin"/>
    <property type="match status" value="1"/>
</dbReference>
<evidence type="ECO:0000259" key="4">
    <source>
        <dbReference type="Pfam" id="PF02678"/>
    </source>
</evidence>
<dbReference type="EMBL" id="JADJZA010000011">
    <property type="protein sequence ID" value="MBK9298934.1"/>
    <property type="molecule type" value="Genomic_DNA"/>
</dbReference>
<evidence type="ECO:0000259" key="5">
    <source>
        <dbReference type="Pfam" id="PF05726"/>
    </source>
</evidence>
<comment type="caution">
    <text evidence="6">The sequence shown here is derived from an EMBL/GenBank/DDBJ whole genome shotgun (WGS) entry which is preliminary data.</text>
</comment>
<dbReference type="PANTHER" id="PTHR13903">
    <property type="entry name" value="PIRIN-RELATED"/>
    <property type="match status" value="1"/>
</dbReference>
<evidence type="ECO:0000313" key="7">
    <source>
        <dbReference type="Proteomes" id="UP000727993"/>
    </source>
</evidence>
<sequence>MAGAIRERFPLGAQWPTLDPFLFVAHHDDAYPEGTEDFGPDASLEGRQMGSDFAAKDGWNMYHGAVVPGFPQHPHRGFETITYVRRGLIDHADSLGAAARFGHGDTQWVTAGAGIVHSEMFPLLNGDAPNPTELFQIWLNLPAANKMAPPAFTMLWAEDTPVVDVTDDEGRTASVTVVVGELAGRASAAAPPDSWAARDDAEVAIWHVRLGPGAGWEMPATEHVETERMVYVFEGDYVDLCGERLDAGTGALVDSDSPVGLVAGPAGVELLVMQGRPIGEPVAKYGPFVLNDRAGIEAAFADYRATGFGGWPWDVDGPVHGADPARFARHPDGRIDRPGR</sequence>
<organism evidence="6 7">
    <name type="scientific">Candidatus Neomicrothrix subdominans</name>
    <dbReference type="NCBI Taxonomy" id="2954438"/>
    <lineage>
        <taxon>Bacteria</taxon>
        <taxon>Bacillati</taxon>
        <taxon>Actinomycetota</taxon>
        <taxon>Acidimicrobiia</taxon>
        <taxon>Acidimicrobiales</taxon>
        <taxon>Microthrixaceae</taxon>
        <taxon>Candidatus Neomicrothrix</taxon>
    </lineage>
</organism>
<comment type="cofactor">
    <cofactor evidence="2">
        <name>Fe cation</name>
        <dbReference type="ChEBI" id="CHEBI:24875"/>
    </cofactor>
    <text evidence="2">Binds 1 Fe cation per subunit.</text>
</comment>
<dbReference type="AlphaFoldDB" id="A0A936TGK5"/>
<feature type="binding site" evidence="2">
    <location>
        <position position="73"/>
    </location>
    <ligand>
        <name>Fe cation</name>
        <dbReference type="ChEBI" id="CHEBI:24875"/>
    </ligand>
</feature>
<dbReference type="Proteomes" id="UP000727993">
    <property type="component" value="Unassembled WGS sequence"/>
</dbReference>
<gene>
    <name evidence="6" type="ORF">IPN02_19315</name>
</gene>
<protein>
    <submittedName>
        <fullName evidence="6">Pirin family protein</fullName>
    </submittedName>
</protein>
<dbReference type="Pfam" id="PF05726">
    <property type="entry name" value="Pirin_C"/>
    <property type="match status" value="1"/>
</dbReference>
<dbReference type="GO" id="GO:0046872">
    <property type="term" value="F:metal ion binding"/>
    <property type="evidence" value="ECO:0007669"/>
    <property type="project" value="UniProtKB-KW"/>
</dbReference>
<dbReference type="InterPro" id="IPR012093">
    <property type="entry name" value="Pirin"/>
</dbReference>
<dbReference type="SUPFAM" id="SSF51182">
    <property type="entry name" value="RmlC-like cupins"/>
    <property type="match status" value="1"/>
</dbReference>
<feature type="binding site" evidence="2">
    <location>
        <position position="117"/>
    </location>
    <ligand>
        <name>Fe cation</name>
        <dbReference type="ChEBI" id="CHEBI:24875"/>
    </ligand>
</feature>
<evidence type="ECO:0000313" key="6">
    <source>
        <dbReference type="EMBL" id="MBK9298934.1"/>
    </source>
</evidence>
<accession>A0A936TGK5</accession>
<keyword evidence="2" id="KW-0408">Iron</keyword>
<evidence type="ECO:0000256" key="1">
    <source>
        <dbReference type="ARBA" id="ARBA00008416"/>
    </source>
</evidence>
<evidence type="ECO:0000256" key="3">
    <source>
        <dbReference type="RuleBase" id="RU003457"/>
    </source>
</evidence>
<dbReference type="InterPro" id="IPR003829">
    <property type="entry name" value="Pirin_N_dom"/>
</dbReference>
<dbReference type="InterPro" id="IPR008778">
    <property type="entry name" value="Pirin_C_dom"/>
</dbReference>
<comment type="similarity">
    <text evidence="1 3">Belongs to the pirin family.</text>
</comment>
<evidence type="ECO:0000256" key="2">
    <source>
        <dbReference type="PIRSR" id="PIRSR006232-1"/>
    </source>
</evidence>